<dbReference type="OrthoDB" id="6266314at2759"/>
<dbReference type="InterPro" id="IPR037698">
    <property type="entry name" value="UQCC2"/>
</dbReference>
<evidence type="ECO:0000256" key="4">
    <source>
        <dbReference type="ARBA" id="ARBA00023271"/>
    </source>
</evidence>
<protein>
    <recommendedName>
        <fullName evidence="6">Mitochondrial nucleoid factor 1</fullName>
    </recommendedName>
    <alternativeName>
        <fullName evidence="5">Mitochondrial protein M19</fullName>
    </alternativeName>
</protein>
<comment type="caution">
    <text evidence="7">The sequence shown here is derived from an EMBL/GenBank/DDBJ whole genome shotgun (WGS) entry which is preliminary data.</text>
</comment>
<reference evidence="7 8" key="1">
    <citation type="journal article" date="2018" name="Sci. Rep.">
        <title>Comparative analysis of the Pocillopora damicornis genome highlights role of immune system in coral evolution.</title>
        <authorList>
            <person name="Cunning R."/>
            <person name="Bay R.A."/>
            <person name="Gillette P."/>
            <person name="Baker A.C."/>
            <person name="Traylor-Knowles N."/>
        </authorList>
    </citation>
    <scope>NUCLEOTIDE SEQUENCE [LARGE SCALE GENOMIC DNA]</scope>
    <source>
        <strain evidence="7">RSMAS</strain>
        <tissue evidence="7">Whole animal</tissue>
    </source>
</reference>
<keyword evidence="4" id="KW-1135">Mitochondrion nucleoid</keyword>
<evidence type="ECO:0000256" key="5">
    <source>
        <dbReference type="ARBA" id="ARBA00031206"/>
    </source>
</evidence>
<dbReference type="STRING" id="46731.A0A3M6UMQ5"/>
<organism evidence="7 8">
    <name type="scientific">Pocillopora damicornis</name>
    <name type="common">Cauliflower coral</name>
    <name type="synonym">Millepora damicornis</name>
    <dbReference type="NCBI Taxonomy" id="46731"/>
    <lineage>
        <taxon>Eukaryota</taxon>
        <taxon>Metazoa</taxon>
        <taxon>Cnidaria</taxon>
        <taxon>Anthozoa</taxon>
        <taxon>Hexacorallia</taxon>
        <taxon>Scleractinia</taxon>
        <taxon>Astrocoeniina</taxon>
        <taxon>Pocilloporidae</taxon>
        <taxon>Pocillopora</taxon>
    </lineage>
</organism>
<keyword evidence="3" id="KW-0496">Mitochondrion</keyword>
<sequence>MFFIFAFGNEVRATTQREPSISGCTHKFNMASRQALAPKLYKRFLQVCEQWPVDQNRLGRDLGEHLKGNLVPRIKNSQIDPKEAEKMLDSLLKISSNYYRNKYPRQKETAFTTNNVQDCKEAASYYLSSDFQKKSKQQSWWERLIRKKPTAS</sequence>
<proteinExistence type="predicted"/>
<dbReference type="PANTHER" id="PTHR34260:SF1">
    <property type="entry name" value="UBIQUINOL-CYTOCHROME-C REDUCTASE COMPLEX ASSEMBLY FACTOR 2"/>
    <property type="match status" value="1"/>
</dbReference>
<gene>
    <name evidence="7" type="ORF">pdam_00019680</name>
</gene>
<dbReference type="PANTHER" id="PTHR34260">
    <property type="entry name" value="UBIQUINOL-CYTOCHROME-C REDUCTASE COMPLEX ASSEMBLY FACTOR 2"/>
    <property type="match status" value="1"/>
</dbReference>
<dbReference type="EMBL" id="RCHS01001151">
    <property type="protein sequence ID" value="RMX54925.1"/>
    <property type="molecule type" value="Genomic_DNA"/>
</dbReference>
<dbReference type="GO" id="GO:0042645">
    <property type="term" value="C:mitochondrial nucleoid"/>
    <property type="evidence" value="ECO:0007669"/>
    <property type="project" value="UniProtKB-SubCell"/>
</dbReference>
<evidence type="ECO:0000256" key="2">
    <source>
        <dbReference type="ARBA" id="ARBA00022946"/>
    </source>
</evidence>
<dbReference type="GO" id="GO:0034551">
    <property type="term" value="P:mitochondrial respiratory chain complex III assembly"/>
    <property type="evidence" value="ECO:0007669"/>
    <property type="project" value="TreeGrafter"/>
</dbReference>
<evidence type="ECO:0000256" key="6">
    <source>
        <dbReference type="ARBA" id="ARBA00032983"/>
    </source>
</evidence>
<dbReference type="Proteomes" id="UP000275408">
    <property type="component" value="Unassembled WGS sequence"/>
</dbReference>
<evidence type="ECO:0000256" key="3">
    <source>
        <dbReference type="ARBA" id="ARBA00023128"/>
    </source>
</evidence>
<dbReference type="AlphaFoldDB" id="A0A3M6UMQ5"/>
<comment type="subcellular location">
    <subcellularLocation>
        <location evidence="1">Mitochondrion matrix</location>
        <location evidence="1">Mitochondrion nucleoid</location>
    </subcellularLocation>
</comment>
<evidence type="ECO:0000313" key="7">
    <source>
        <dbReference type="EMBL" id="RMX54925.1"/>
    </source>
</evidence>
<evidence type="ECO:0000313" key="8">
    <source>
        <dbReference type="Proteomes" id="UP000275408"/>
    </source>
</evidence>
<evidence type="ECO:0000256" key="1">
    <source>
        <dbReference type="ARBA" id="ARBA00004436"/>
    </source>
</evidence>
<keyword evidence="2" id="KW-0809">Transit peptide</keyword>
<accession>A0A3M6UMQ5</accession>
<dbReference type="Pfam" id="PF20180">
    <property type="entry name" value="UQCC2_CBP6"/>
    <property type="match status" value="1"/>
</dbReference>
<name>A0A3M6UMQ5_POCDA</name>
<keyword evidence="8" id="KW-1185">Reference proteome</keyword>